<dbReference type="Ensembl" id="ENSOABT00000063152.1">
    <property type="protein sequence ID" value="ENSOABP00000066417.1"/>
    <property type="gene ID" value="ENSOABG00000029032.1"/>
</dbReference>
<reference evidence="1" key="2">
    <citation type="submission" date="2025-08" db="UniProtKB">
        <authorList>
            <consortium name="Ensembl"/>
        </authorList>
    </citation>
    <scope>IDENTIFICATION</scope>
</reference>
<dbReference type="GO" id="GO:0006955">
    <property type="term" value="P:immune response"/>
    <property type="evidence" value="ECO:0007669"/>
    <property type="project" value="TreeGrafter"/>
</dbReference>
<reference evidence="2" key="1">
    <citation type="submission" date="2020-03" db="EMBL/GenBank/DDBJ databases">
        <title>Evolution of repeat sequences and sex chromosomes of tilapia species revealed by chromosome-level genomes.</title>
        <authorList>
            <person name="Xu L."/>
            <person name="Tao W."/>
            <person name="Wang D."/>
            <person name="Zhou Q."/>
        </authorList>
    </citation>
    <scope>NUCLEOTIDE SEQUENCE [LARGE SCALE GENOMIC DNA]</scope>
    <source>
        <strain evidence="2">Israel</strain>
    </source>
</reference>
<protein>
    <recommendedName>
        <fullName evidence="3">G domain-containing protein</fullName>
    </recommendedName>
</protein>
<keyword evidence="2" id="KW-1185">Reference proteome</keyword>
<sequence length="287" mass="32291">MGAQKSRPVNTPTTLSEEWRKMQWTGKTNDLQFINNYQPHNSELQHLRILLHGPIGAGKSSFINSVDTLLQGRMAANALADAISGKSFTTTYETFKIQKGGPGTFYPFAFTDIMGLEKDRGVKVEDIILAMKGHVKDGYKFNPQSSLSEHDHDYNKEPTLNDKVHVLVCVIDANKIKLMSDDIIKQMRDVRLAARDMGIPQMAILTKIDEACPEVKKNIRNVYKSTWLKEQMETVSVTSGIPLNCILPVKNYHSEIQTDDGVNTLILAALKQMIDFGEDYVNKRQTC</sequence>
<organism evidence="1 2">
    <name type="scientific">Oreochromis aureus</name>
    <name type="common">Israeli tilapia</name>
    <name type="synonym">Chromis aureus</name>
    <dbReference type="NCBI Taxonomy" id="47969"/>
    <lineage>
        <taxon>Eukaryota</taxon>
        <taxon>Metazoa</taxon>
        <taxon>Chordata</taxon>
        <taxon>Craniata</taxon>
        <taxon>Vertebrata</taxon>
        <taxon>Euteleostomi</taxon>
        <taxon>Actinopterygii</taxon>
        <taxon>Neopterygii</taxon>
        <taxon>Teleostei</taxon>
        <taxon>Neoteleostei</taxon>
        <taxon>Acanthomorphata</taxon>
        <taxon>Ovalentaria</taxon>
        <taxon>Cichlomorphae</taxon>
        <taxon>Cichliformes</taxon>
        <taxon>Cichlidae</taxon>
        <taxon>African cichlids</taxon>
        <taxon>Pseudocrenilabrinae</taxon>
        <taxon>Oreochromini</taxon>
        <taxon>Oreochromis</taxon>
    </lineage>
</organism>
<gene>
    <name evidence="1" type="primary">LOC116322177</name>
</gene>
<evidence type="ECO:0000313" key="1">
    <source>
        <dbReference type="Ensembl" id="ENSOABP00000066417.1"/>
    </source>
</evidence>
<dbReference type="KEGG" id="oau:116322177"/>
<proteinExistence type="predicted"/>
<dbReference type="PANTHER" id="PTHR14241:SF1">
    <property type="entry name" value="INTERFERON-INDUCED PROTEIN 44-RELATED"/>
    <property type="match status" value="1"/>
</dbReference>
<dbReference type="Proteomes" id="UP000472276">
    <property type="component" value="Unassembled WGS sequence"/>
</dbReference>
<dbReference type="InterPro" id="IPR027417">
    <property type="entry name" value="P-loop_NTPase"/>
</dbReference>
<name>A0AAZ1XFM0_OREAU</name>
<dbReference type="GeneID" id="116322177"/>
<evidence type="ECO:0008006" key="3">
    <source>
        <dbReference type="Google" id="ProtNLM"/>
    </source>
</evidence>
<dbReference type="RefSeq" id="XP_039466718.1">
    <property type="nucleotide sequence ID" value="XM_039610784.1"/>
</dbReference>
<accession>A0AAZ1XFM0</accession>
<dbReference type="PANTHER" id="PTHR14241">
    <property type="entry name" value="INTERFERON-INDUCED PROTEIN 44"/>
    <property type="match status" value="1"/>
</dbReference>
<dbReference type="AlphaFoldDB" id="A0AAZ1XFM0"/>
<evidence type="ECO:0000313" key="2">
    <source>
        <dbReference type="Proteomes" id="UP000472276"/>
    </source>
</evidence>
<dbReference type="SUPFAM" id="SSF52540">
    <property type="entry name" value="P-loop containing nucleoside triphosphate hydrolases"/>
    <property type="match status" value="1"/>
</dbReference>
<dbReference type="Gene3D" id="3.40.50.300">
    <property type="entry name" value="P-loop containing nucleotide triphosphate hydrolases"/>
    <property type="match status" value="1"/>
</dbReference>
<reference evidence="1" key="3">
    <citation type="submission" date="2025-09" db="UniProtKB">
        <authorList>
            <consortium name="Ensembl"/>
        </authorList>
    </citation>
    <scope>IDENTIFICATION</scope>
</reference>